<reference evidence="3" key="1">
    <citation type="journal article" date="2019" name="Int. J. Syst. Evol. Microbiol.">
        <title>The Global Catalogue of Microorganisms (GCM) 10K type strain sequencing project: providing services to taxonomists for standard genome sequencing and annotation.</title>
        <authorList>
            <consortium name="The Broad Institute Genomics Platform"/>
            <consortium name="The Broad Institute Genome Sequencing Center for Infectious Disease"/>
            <person name="Wu L."/>
            <person name="Ma J."/>
        </authorList>
    </citation>
    <scope>NUCLEOTIDE SEQUENCE [LARGE SCALE GENOMIC DNA]</scope>
    <source>
        <strain evidence="3">CGMCC 1.10698</strain>
    </source>
</reference>
<name>A0ABV8R792_9MICC</name>
<protein>
    <submittedName>
        <fullName evidence="2">Uncharacterized protein</fullName>
    </submittedName>
</protein>
<keyword evidence="3" id="KW-1185">Reference proteome</keyword>
<comment type="caution">
    <text evidence="2">The sequence shown here is derived from an EMBL/GenBank/DDBJ whole genome shotgun (WGS) entry which is preliminary data.</text>
</comment>
<evidence type="ECO:0000313" key="3">
    <source>
        <dbReference type="Proteomes" id="UP001595773"/>
    </source>
</evidence>
<dbReference type="EMBL" id="JBHSCQ010000022">
    <property type="protein sequence ID" value="MFC4267079.1"/>
    <property type="molecule type" value="Genomic_DNA"/>
</dbReference>
<evidence type="ECO:0000256" key="1">
    <source>
        <dbReference type="SAM" id="MobiDB-lite"/>
    </source>
</evidence>
<dbReference type="Proteomes" id="UP001595773">
    <property type="component" value="Unassembled WGS sequence"/>
</dbReference>
<gene>
    <name evidence="2" type="ORF">ACFOW9_15825</name>
</gene>
<sequence>MNTSSTLRLPGFFPHWAGLLTLSLVIMAGLLGMHMIGGAQAASMSPMAQASPMAPMAQASPMAPMAQASPASSMAPASQAHRATQPAMSIADHAKVPDASNHLDSATVCACSPSGCEMLMASHGSCIPAVGAATPAAPQPGLAPDPSAGPTSSDRAGYKFIGRLLDPPSLTQLSISRT</sequence>
<organism evidence="2 3">
    <name type="scientific">Arthrobacter cryoconiti</name>
    <dbReference type="NCBI Taxonomy" id="748907"/>
    <lineage>
        <taxon>Bacteria</taxon>
        <taxon>Bacillati</taxon>
        <taxon>Actinomycetota</taxon>
        <taxon>Actinomycetes</taxon>
        <taxon>Micrococcales</taxon>
        <taxon>Micrococcaceae</taxon>
        <taxon>Arthrobacter</taxon>
    </lineage>
</organism>
<dbReference type="RefSeq" id="WP_230065714.1">
    <property type="nucleotide sequence ID" value="NZ_BAABLL010000010.1"/>
</dbReference>
<proteinExistence type="predicted"/>
<evidence type="ECO:0000313" key="2">
    <source>
        <dbReference type="EMBL" id="MFC4267079.1"/>
    </source>
</evidence>
<feature type="region of interest" description="Disordered" evidence="1">
    <location>
        <begin position="137"/>
        <end position="160"/>
    </location>
</feature>
<accession>A0ABV8R792</accession>